<feature type="transmembrane region" description="Helical" evidence="1">
    <location>
        <begin position="95"/>
        <end position="113"/>
    </location>
</feature>
<feature type="transmembrane region" description="Helical" evidence="1">
    <location>
        <begin position="50"/>
        <end position="67"/>
    </location>
</feature>
<dbReference type="KEGG" id="abas:ACPOL_3078"/>
<evidence type="ECO:0008006" key="4">
    <source>
        <dbReference type="Google" id="ProtNLM"/>
    </source>
</evidence>
<name>A0A2Z5G177_9BACT</name>
<feature type="transmembrane region" description="Helical" evidence="1">
    <location>
        <begin position="72"/>
        <end position="89"/>
    </location>
</feature>
<evidence type="ECO:0000313" key="3">
    <source>
        <dbReference type="Proteomes" id="UP000253606"/>
    </source>
</evidence>
<dbReference type="EMBL" id="CP030840">
    <property type="protein sequence ID" value="AXC12375.1"/>
    <property type="molecule type" value="Genomic_DNA"/>
</dbReference>
<feature type="transmembrane region" description="Helical" evidence="1">
    <location>
        <begin position="12"/>
        <end position="30"/>
    </location>
</feature>
<evidence type="ECO:0000256" key="1">
    <source>
        <dbReference type="SAM" id="Phobius"/>
    </source>
</evidence>
<dbReference type="AlphaFoldDB" id="A0A2Z5G177"/>
<keyword evidence="1" id="KW-0472">Membrane</keyword>
<evidence type="ECO:0000313" key="2">
    <source>
        <dbReference type="EMBL" id="AXC12375.1"/>
    </source>
</evidence>
<reference evidence="2 3" key="1">
    <citation type="journal article" date="2018" name="Front. Microbiol.">
        <title>Hydrolytic Capabilities as a Key to Environmental Success: Chitinolytic and Cellulolytic Acidobacteria From Acidic Sub-arctic Soils and Boreal Peatlands.</title>
        <authorList>
            <person name="Belova S.E."/>
            <person name="Ravin N.V."/>
            <person name="Pankratov T.A."/>
            <person name="Rakitin A.L."/>
            <person name="Ivanova A.A."/>
            <person name="Beletsky A.V."/>
            <person name="Mardanov A.V."/>
            <person name="Sinninghe Damste J.S."/>
            <person name="Dedysh S.N."/>
        </authorList>
    </citation>
    <scope>NUCLEOTIDE SEQUENCE [LARGE SCALE GENOMIC DNA]</scope>
    <source>
        <strain evidence="2 3">SBC82</strain>
    </source>
</reference>
<sequence>MKRLSAASARYLLGFLMTIGGFNGLLHFAHHPLPVPLLAKQYMEALLNSRYMMGVAFVQGVAGILLLANRFVALALTILAAILFNILLYHATLDAAGTGAAIVVSLLWIIVFITHRSSFRELFTGIPLTLR</sequence>
<dbReference type="Proteomes" id="UP000253606">
    <property type="component" value="Chromosome"/>
</dbReference>
<gene>
    <name evidence="2" type="ORF">ACPOL_3078</name>
</gene>
<accession>A0A2Z5G177</accession>
<proteinExistence type="predicted"/>
<protein>
    <recommendedName>
        <fullName evidence="4">DoxX family protein</fullName>
    </recommendedName>
</protein>
<keyword evidence="1" id="KW-1133">Transmembrane helix</keyword>
<dbReference type="RefSeq" id="WP_201759230.1">
    <property type="nucleotide sequence ID" value="NZ_CP030840.1"/>
</dbReference>
<organism evidence="2 3">
    <name type="scientific">Acidisarcina polymorpha</name>
    <dbReference type="NCBI Taxonomy" id="2211140"/>
    <lineage>
        <taxon>Bacteria</taxon>
        <taxon>Pseudomonadati</taxon>
        <taxon>Acidobacteriota</taxon>
        <taxon>Terriglobia</taxon>
        <taxon>Terriglobales</taxon>
        <taxon>Acidobacteriaceae</taxon>
        <taxon>Acidisarcina</taxon>
    </lineage>
</organism>
<keyword evidence="3" id="KW-1185">Reference proteome</keyword>
<keyword evidence="1" id="KW-0812">Transmembrane</keyword>